<dbReference type="GO" id="GO:0003677">
    <property type="term" value="F:DNA binding"/>
    <property type="evidence" value="ECO:0007669"/>
    <property type="project" value="UniProtKB-KW"/>
</dbReference>
<reference evidence="1 2" key="1">
    <citation type="submission" date="2016-10" db="EMBL/GenBank/DDBJ databases">
        <authorList>
            <person name="de Groot N.N."/>
        </authorList>
    </citation>
    <scope>NUCLEOTIDE SEQUENCE [LARGE SCALE GENOMIC DNA]</scope>
    <source>
        <strain evidence="2">P4-7,KCTC 19426,CECT 7604</strain>
    </source>
</reference>
<dbReference type="AlphaFoldDB" id="A0A1H0HS34"/>
<keyword evidence="2" id="KW-1185">Reference proteome</keyword>
<evidence type="ECO:0000313" key="2">
    <source>
        <dbReference type="Proteomes" id="UP000198741"/>
    </source>
</evidence>
<dbReference type="Pfam" id="PF04237">
    <property type="entry name" value="YjbR"/>
    <property type="match status" value="1"/>
</dbReference>
<dbReference type="InterPro" id="IPR058532">
    <property type="entry name" value="YjbR/MT2646/Rv2570-like"/>
</dbReference>
<dbReference type="Proteomes" id="UP000198741">
    <property type="component" value="Chromosome I"/>
</dbReference>
<accession>A0A1H0HS34</accession>
<dbReference type="STRING" id="1090615.SAMN04515671_0190"/>
<dbReference type="SUPFAM" id="SSF142906">
    <property type="entry name" value="YjbR-like"/>
    <property type="match status" value="1"/>
</dbReference>
<protein>
    <submittedName>
        <fullName evidence="1">Predicted DNA-binding protein, MmcQ/YjbR family</fullName>
    </submittedName>
</protein>
<organism evidence="1 2">
    <name type="scientific">Nakamurella panacisegetis</name>
    <dbReference type="NCBI Taxonomy" id="1090615"/>
    <lineage>
        <taxon>Bacteria</taxon>
        <taxon>Bacillati</taxon>
        <taxon>Actinomycetota</taxon>
        <taxon>Actinomycetes</taxon>
        <taxon>Nakamurellales</taxon>
        <taxon>Nakamurellaceae</taxon>
        <taxon>Nakamurella</taxon>
    </lineage>
</organism>
<sequence>MTPAPGPTARIAVMCLALPDTSVRPAHGAPAYQVRGKTFATVMDDHHGSGRTELWVKGAPGAQAEWIAADPGSYYVPAYVGSNGWIGVWLDRPVDWSAVAELLVEGYLLQSGPRTAASVDPKDLLRSALDAR</sequence>
<name>A0A1H0HS34_9ACTN</name>
<dbReference type="RefSeq" id="WP_197676343.1">
    <property type="nucleotide sequence ID" value="NZ_LT629710.1"/>
</dbReference>
<keyword evidence="1" id="KW-0238">DNA-binding</keyword>
<dbReference type="InterPro" id="IPR038056">
    <property type="entry name" value="YjbR-like_sf"/>
</dbReference>
<proteinExistence type="predicted"/>
<gene>
    <name evidence="1" type="ORF">SAMN04515671_0190</name>
</gene>
<dbReference type="Gene3D" id="3.90.1150.30">
    <property type="match status" value="1"/>
</dbReference>
<evidence type="ECO:0000313" key="1">
    <source>
        <dbReference type="EMBL" id="SDO22015.1"/>
    </source>
</evidence>
<dbReference type="EMBL" id="LT629710">
    <property type="protein sequence ID" value="SDO22015.1"/>
    <property type="molecule type" value="Genomic_DNA"/>
</dbReference>